<dbReference type="Gene3D" id="1.10.10.10">
    <property type="entry name" value="Winged helix-like DNA-binding domain superfamily/Winged helix DNA-binding domain"/>
    <property type="match status" value="1"/>
</dbReference>
<dbReference type="OrthoDB" id="2410195at2759"/>
<dbReference type="eggNOG" id="KOG3178">
    <property type="taxonomic scope" value="Eukaryota"/>
</dbReference>
<dbReference type="STRING" id="671987.R0JXS8"/>
<dbReference type="AlphaFoldDB" id="R0JXS8"/>
<evidence type="ECO:0000313" key="3">
    <source>
        <dbReference type="Proteomes" id="UP000016935"/>
    </source>
</evidence>
<feature type="non-terminal residue" evidence="2">
    <location>
        <position position="1"/>
    </location>
</feature>
<dbReference type="PANTHER" id="PTHR43712">
    <property type="entry name" value="PUTATIVE (AFU_ORTHOLOGUE AFUA_4G14580)-RELATED"/>
    <property type="match status" value="1"/>
</dbReference>
<feature type="compositionally biased region" description="Low complexity" evidence="1">
    <location>
        <begin position="175"/>
        <end position="202"/>
    </location>
</feature>
<dbReference type="Proteomes" id="UP000016935">
    <property type="component" value="Unassembled WGS sequence"/>
</dbReference>
<protein>
    <submittedName>
        <fullName evidence="2">Uncharacterized protein</fullName>
    </submittedName>
</protein>
<name>R0JXS8_EXST2</name>
<dbReference type="SUPFAM" id="SSF46785">
    <property type="entry name" value="Winged helix' DNA-binding domain"/>
    <property type="match status" value="1"/>
</dbReference>
<dbReference type="RefSeq" id="XP_008026668.1">
    <property type="nucleotide sequence ID" value="XM_008028477.1"/>
</dbReference>
<dbReference type="InterPro" id="IPR036388">
    <property type="entry name" value="WH-like_DNA-bd_sf"/>
</dbReference>
<dbReference type="InterPro" id="IPR036390">
    <property type="entry name" value="WH_DNA-bd_sf"/>
</dbReference>
<feature type="compositionally biased region" description="Basic residues" evidence="1">
    <location>
        <begin position="203"/>
        <end position="213"/>
    </location>
</feature>
<gene>
    <name evidence="2" type="ORF">SETTUDRAFT_111323</name>
</gene>
<accession>R0JXS8</accession>
<dbReference type="PANTHER" id="PTHR43712:SF15">
    <property type="entry name" value="MONODICTYPHENONE CLUSTER TRANSCRIPTIONAL COACTIVATOR MDPA"/>
    <property type="match status" value="1"/>
</dbReference>
<evidence type="ECO:0000313" key="2">
    <source>
        <dbReference type="EMBL" id="EOA85723.1"/>
    </source>
</evidence>
<reference evidence="2 3" key="1">
    <citation type="journal article" date="2012" name="PLoS Pathog.">
        <title>Diverse lifestyles and strategies of plant pathogenesis encoded in the genomes of eighteen Dothideomycetes fungi.</title>
        <authorList>
            <person name="Ohm R.A."/>
            <person name="Feau N."/>
            <person name="Henrissat B."/>
            <person name="Schoch C.L."/>
            <person name="Horwitz B.A."/>
            <person name="Barry K.W."/>
            <person name="Condon B.J."/>
            <person name="Copeland A.C."/>
            <person name="Dhillon B."/>
            <person name="Glaser F."/>
            <person name="Hesse C.N."/>
            <person name="Kosti I."/>
            <person name="LaButti K."/>
            <person name="Lindquist E.A."/>
            <person name="Lucas S."/>
            <person name="Salamov A.A."/>
            <person name="Bradshaw R.E."/>
            <person name="Ciuffetti L."/>
            <person name="Hamelin R.C."/>
            <person name="Kema G.H.J."/>
            <person name="Lawrence C."/>
            <person name="Scott J.A."/>
            <person name="Spatafora J.W."/>
            <person name="Turgeon B.G."/>
            <person name="de Wit P.J.G.M."/>
            <person name="Zhong S."/>
            <person name="Goodwin S.B."/>
            <person name="Grigoriev I.V."/>
        </authorList>
    </citation>
    <scope>NUCLEOTIDE SEQUENCE [LARGE SCALE GENOMIC DNA]</scope>
    <source>
        <strain evidence="3">28A</strain>
    </source>
</reference>
<evidence type="ECO:0000256" key="1">
    <source>
        <dbReference type="SAM" id="MobiDB-lite"/>
    </source>
</evidence>
<dbReference type="GeneID" id="19395480"/>
<keyword evidence="3" id="KW-1185">Reference proteome</keyword>
<dbReference type="EMBL" id="KB908648">
    <property type="protein sequence ID" value="EOA85723.1"/>
    <property type="molecule type" value="Genomic_DNA"/>
</dbReference>
<feature type="region of interest" description="Disordered" evidence="1">
    <location>
        <begin position="171"/>
        <end position="213"/>
    </location>
</feature>
<organism evidence="2 3">
    <name type="scientific">Exserohilum turcicum (strain 28A)</name>
    <name type="common">Northern leaf blight fungus</name>
    <name type="synonym">Setosphaeria turcica</name>
    <dbReference type="NCBI Taxonomy" id="671987"/>
    <lineage>
        <taxon>Eukaryota</taxon>
        <taxon>Fungi</taxon>
        <taxon>Dikarya</taxon>
        <taxon>Ascomycota</taxon>
        <taxon>Pezizomycotina</taxon>
        <taxon>Dothideomycetes</taxon>
        <taxon>Pleosporomycetidae</taxon>
        <taxon>Pleosporales</taxon>
        <taxon>Pleosporineae</taxon>
        <taxon>Pleosporaceae</taxon>
        <taxon>Exserohilum</taxon>
    </lineage>
</organism>
<proteinExistence type="predicted"/>
<dbReference type="HOGENOM" id="CLU_005533_11_0_1"/>
<reference evidence="2 3" key="2">
    <citation type="journal article" date="2013" name="PLoS Genet.">
        <title>Comparative genome structure, secondary metabolite, and effector coding capacity across Cochliobolus pathogens.</title>
        <authorList>
            <person name="Condon B.J."/>
            <person name="Leng Y."/>
            <person name="Wu D."/>
            <person name="Bushley K.E."/>
            <person name="Ohm R.A."/>
            <person name="Otillar R."/>
            <person name="Martin J."/>
            <person name="Schackwitz W."/>
            <person name="Grimwood J."/>
            <person name="MohdZainudin N."/>
            <person name="Xue C."/>
            <person name="Wang R."/>
            <person name="Manning V.A."/>
            <person name="Dhillon B."/>
            <person name="Tu Z.J."/>
            <person name="Steffenson B.J."/>
            <person name="Salamov A."/>
            <person name="Sun H."/>
            <person name="Lowry S."/>
            <person name="LaButti K."/>
            <person name="Han J."/>
            <person name="Copeland A."/>
            <person name="Lindquist E."/>
            <person name="Barry K."/>
            <person name="Schmutz J."/>
            <person name="Baker S.E."/>
            <person name="Ciuffetti L.M."/>
            <person name="Grigoriev I.V."/>
            <person name="Zhong S."/>
            <person name="Turgeon B.G."/>
        </authorList>
    </citation>
    <scope>NUCLEOTIDE SEQUENCE [LARGE SCALE GENOMIC DNA]</scope>
    <source>
        <strain evidence="3">28A</strain>
    </source>
</reference>
<sequence>SQLLACVQWLGEFQVLAYLPLEADQGLPIQDMAELADVPEAQLCRIVRLTAMGGFLREPQPGYVAHTALSASFVRRLAQLDSAMFLAETVAPCMLHMAAASRHAHTHQAEGLAMDWGSKRVQRLWSSFVGAMGGADQDSHILAQIDWASLARDAAPHPALRFVVQTTDAAPPPSATATVSATSATASATSASAAPTPPSHSTSHSHNHNHNHHHNVRMCQRAHGAPQTITDAALYLVRVPANIPGPIRPRIAAELRAHLPVLQAQRGALLILTSPLLPEPGTVSRQTELLARVRDLARLQLVGSGLLTLQELVELVGSIHDAHGGLVVVKQLHAPNSAFVGLGLRYQPLLPLTG</sequence>